<dbReference type="Gene3D" id="3.40.50.300">
    <property type="entry name" value="P-loop containing nucleotide triphosphate hydrolases"/>
    <property type="match status" value="1"/>
</dbReference>
<dbReference type="EMBL" id="ACEB01000053">
    <property type="protein sequence ID" value="EEG25373.1"/>
    <property type="molecule type" value="Genomic_DNA"/>
</dbReference>
<dbReference type="HOGENOM" id="CLU_000688_25_0_11"/>
<evidence type="ECO:0000313" key="3">
    <source>
        <dbReference type="Proteomes" id="UP000006247"/>
    </source>
</evidence>
<sequence>MKEAGIVARADLLLDLVTAEKQGDRERFKVLVESVIAEERAKQHHLLADRLSEIITTTGQSSQGMSDDRTATVHDLVYKVTPERRLNDMELAPIPRRVVTELIEEQQRGDLLRSYGIEPRNRLLLSGPPGNGKTTIAEVIAAELMLPLYVIRYENIISSFLGETAARLDDAFEFVRTRRCVLFFDELDTIAKERSDEHETGEIKRVVSTFLLQIDRLPAHVIFIGATNHSELLDRAAWRRFQIKVKLATPTRAQAVRFLEKLASRFGGDLGYTPRTLADKLAGASFAELEEFALDVRRRAILESPDANMRRIARERIEHRREQVTQ</sequence>
<organism evidence="2 3">
    <name type="scientific">Corynebacterium matruchotii ATCC 33806</name>
    <dbReference type="NCBI Taxonomy" id="566549"/>
    <lineage>
        <taxon>Bacteria</taxon>
        <taxon>Bacillati</taxon>
        <taxon>Actinomycetota</taxon>
        <taxon>Actinomycetes</taxon>
        <taxon>Mycobacteriales</taxon>
        <taxon>Corynebacteriaceae</taxon>
        <taxon>Corynebacterium</taxon>
    </lineage>
</organism>
<dbReference type="GO" id="GO:0016887">
    <property type="term" value="F:ATP hydrolysis activity"/>
    <property type="evidence" value="ECO:0007669"/>
    <property type="project" value="InterPro"/>
</dbReference>
<feature type="domain" description="AAA+ ATPase" evidence="1">
    <location>
        <begin position="119"/>
        <end position="251"/>
    </location>
</feature>
<name>C0E7J8_9CORY</name>
<dbReference type="InterPro" id="IPR027417">
    <property type="entry name" value="P-loop_NTPase"/>
</dbReference>
<accession>C0E7J8</accession>
<dbReference type="PANTHER" id="PTHR23077">
    <property type="entry name" value="AAA-FAMILY ATPASE"/>
    <property type="match status" value="1"/>
</dbReference>
<dbReference type="SUPFAM" id="SSF52540">
    <property type="entry name" value="P-loop containing nucleoside triphosphate hydrolases"/>
    <property type="match status" value="1"/>
</dbReference>
<dbReference type="GO" id="GO:0005524">
    <property type="term" value="F:ATP binding"/>
    <property type="evidence" value="ECO:0007669"/>
    <property type="project" value="InterPro"/>
</dbReference>
<dbReference type="CDD" id="cd19481">
    <property type="entry name" value="RecA-like_protease"/>
    <property type="match status" value="1"/>
</dbReference>
<evidence type="ECO:0000259" key="1">
    <source>
        <dbReference type="SMART" id="SM00382"/>
    </source>
</evidence>
<reference evidence="2 3" key="1">
    <citation type="submission" date="2009-01" db="EMBL/GenBank/DDBJ databases">
        <authorList>
            <person name="Fulton L."/>
            <person name="Clifton S."/>
            <person name="Chinwalla A.T."/>
            <person name="Mitreva M."/>
            <person name="Sodergren E."/>
            <person name="Weinstock G."/>
            <person name="Clifton S."/>
            <person name="Dooling D.J."/>
            <person name="Fulton B."/>
            <person name="Minx P."/>
            <person name="Pepin K.H."/>
            <person name="Johnson M."/>
            <person name="Bhonagiri V."/>
            <person name="Nash W.E."/>
            <person name="Mardis E.R."/>
            <person name="Wilson R.K."/>
        </authorList>
    </citation>
    <scope>NUCLEOTIDE SEQUENCE [LARGE SCALE GENOMIC DNA]</scope>
    <source>
        <strain evidence="2 3">ATCC 33806</strain>
    </source>
</reference>
<dbReference type="PANTHER" id="PTHR23077:SF198">
    <property type="entry name" value="ATP-DEPENDENT ZINC METALLOPROTEASE FTSH"/>
    <property type="match status" value="1"/>
</dbReference>
<evidence type="ECO:0000313" key="2">
    <source>
        <dbReference type="EMBL" id="EEG25373.1"/>
    </source>
</evidence>
<dbReference type="Proteomes" id="UP000006247">
    <property type="component" value="Unassembled WGS sequence"/>
</dbReference>
<protein>
    <submittedName>
        <fullName evidence="2">ATPase, AAA family</fullName>
    </submittedName>
</protein>
<dbReference type="Pfam" id="PF00004">
    <property type="entry name" value="AAA"/>
    <property type="match status" value="1"/>
</dbReference>
<proteinExistence type="predicted"/>
<dbReference type="SMART" id="SM00382">
    <property type="entry name" value="AAA"/>
    <property type="match status" value="1"/>
</dbReference>
<dbReference type="InterPro" id="IPR050168">
    <property type="entry name" value="AAA_ATPase_domain"/>
</dbReference>
<dbReference type="InterPro" id="IPR003593">
    <property type="entry name" value="AAA+_ATPase"/>
</dbReference>
<gene>
    <name evidence="2" type="ORF">CORMATOL_02987</name>
</gene>
<comment type="caution">
    <text evidence="2">The sequence shown here is derived from an EMBL/GenBank/DDBJ whole genome shotgun (WGS) entry which is preliminary data.</text>
</comment>
<dbReference type="AlphaFoldDB" id="C0E7J8"/>
<dbReference type="InterPro" id="IPR003959">
    <property type="entry name" value="ATPase_AAA_core"/>
</dbReference>